<name>A0A183FQP4_HELPZ</name>
<accession>A0A3P7Z0N2</accession>
<proteinExistence type="predicted"/>
<gene>
    <name evidence="1" type="ORF">HPBE_LOCUS10080</name>
</gene>
<accession>A0A183FQP4</accession>
<evidence type="ECO:0000313" key="2">
    <source>
        <dbReference type="Proteomes" id="UP000050761"/>
    </source>
</evidence>
<reference evidence="3" key="2">
    <citation type="submission" date="2019-09" db="UniProtKB">
        <authorList>
            <consortium name="WormBaseParasite"/>
        </authorList>
    </citation>
    <scope>IDENTIFICATION</scope>
</reference>
<dbReference type="EMBL" id="UZAH01026641">
    <property type="protein sequence ID" value="VDO83529.1"/>
    <property type="molecule type" value="Genomic_DNA"/>
</dbReference>
<sequence length="150" mass="16481">MSLDLLQDHLVSCTAQKSIFLRYSASANSKERPDNVPTFSVATRVFPTLRDFWTSTGSLRCRLRTRDPRILLTLAGLCEYASAPGRRSIISRYMKHHQPCDVTMYSKAGLSQGLVACTRVSVFGSACKSGQFPASPRGGSIIPGDAYFNI</sequence>
<dbReference type="AlphaFoldDB" id="A0A183FQP4"/>
<keyword evidence="2" id="KW-1185">Reference proteome</keyword>
<evidence type="ECO:0000313" key="1">
    <source>
        <dbReference type="EMBL" id="VDO83529.1"/>
    </source>
</evidence>
<dbReference type="WBParaSite" id="HPBE_0001007901-mRNA-1">
    <property type="protein sequence ID" value="HPBE_0001007901-mRNA-1"/>
    <property type="gene ID" value="HPBE_0001007901"/>
</dbReference>
<protein>
    <submittedName>
        <fullName evidence="1 3">Uncharacterized protein</fullName>
    </submittedName>
</protein>
<dbReference type="Proteomes" id="UP000050761">
    <property type="component" value="Unassembled WGS sequence"/>
</dbReference>
<reference evidence="1 2" key="1">
    <citation type="submission" date="2018-11" db="EMBL/GenBank/DDBJ databases">
        <authorList>
            <consortium name="Pathogen Informatics"/>
        </authorList>
    </citation>
    <scope>NUCLEOTIDE SEQUENCE [LARGE SCALE GENOMIC DNA]</scope>
</reference>
<evidence type="ECO:0000313" key="3">
    <source>
        <dbReference type="WBParaSite" id="HPBE_0001007901-mRNA-1"/>
    </source>
</evidence>
<organism evidence="2 3">
    <name type="scientific">Heligmosomoides polygyrus</name>
    <name type="common">Parasitic roundworm</name>
    <dbReference type="NCBI Taxonomy" id="6339"/>
    <lineage>
        <taxon>Eukaryota</taxon>
        <taxon>Metazoa</taxon>
        <taxon>Ecdysozoa</taxon>
        <taxon>Nematoda</taxon>
        <taxon>Chromadorea</taxon>
        <taxon>Rhabditida</taxon>
        <taxon>Rhabditina</taxon>
        <taxon>Rhabditomorpha</taxon>
        <taxon>Strongyloidea</taxon>
        <taxon>Heligmosomidae</taxon>
        <taxon>Heligmosomoides</taxon>
    </lineage>
</organism>